<dbReference type="OMA" id="WTYLQPP"/>
<feature type="domain" description="Glycoside hydrolase family 3 N-terminal" evidence="5">
    <location>
        <begin position="71"/>
        <end position="335"/>
    </location>
</feature>
<name>V4A6Q6_LOTGI</name>
<dbReference type="HOGENOM" id="CLU_004542_5_3_1"/>
<evidence type="ECO:0000256" key="2">
    <source>
        <dbReference type="ARBA" id="ARBA00022801"/>
    </source>
</evidence>
<dbReference type="CTD" id="20247830"/>
<dbReference type="InterPro" id="IPR044993">
    <property type="entry name" value="BXL"/>
</dbReference>
<keyword evidence="1 4" id="KW-0732">Signal</keyword>
<dbReference type="Gene3D" id="3.40.50.1700">
    <property type="entry name" value="Glycoside hydrolase family 3 C-terminal domain"/>
    <property type="match status" value="1"/>
</dbReference>
<dbReference type="InterPro" id="IPR002772">
    <property type="entry name" value="Glyco_hydro_3_C"/>
</dbReference>
<reference evidence="7 8" key="1">
    <citation type="journal article" date="2013" name="Nature">
        <title>Insights into bilaterian evolution from three spiralian genomes.</title>
        <authorList>
            <person name="Simakov O."/>
            <person name="Marletaz F."/>
            <person name="Cho S.J."/>
            <person name="Edsinger-Gonzales E."/>
            <person name="Havlak P."/>
            <person name="Hellsten U."/>
            <person name="Kuo D.H."/>
            <person name="Larsson T."/>
            <person name="Lv J."/>
            <person name="Arendt D."/>
            <person name="Savage R."/>
            <person name="Osoegawa K."/>
            <person name="de Jong P."/>
            <person name="Grimwood J."/>
            <person name="Chapman J.A."/>
            <person name="Shapiro H."/>
            <person name="Aerts A."/>
            <person name="Otillar R.P."/>
            <person name="Terry A.Y."/>
            <person name="Boore J.L."/>
            <person name="Grigoriev I.V."/>
            <person name="Lindberg D.R."/>
            <person name="Seaver E.C."/>
            <person name="Weisblat D.A."/>
            <person name="Putnam N.H."/>
            <person name="Rokhsar D.S."/>
        </authorList>
    </citation>
    <scope>NUCLEOTIDE SEQUENCE [LARGE SCALE GENOMIC DNA]</scope>
</reference>
<dbReference type="STRING" id="225164.V4A6Q6"/>
<dbReference type="Pfam" id="PF00933">
    <property type="entry name" value="Glyco_hydro_3"/>
    <property type="match status" value="1"/>
</dbReference>
<dbReference type="KEGG" id="lgi:LOTGIDRAFT_228910"/>
<protein>
    <recommendedName>
        <fullName evidence="9">Fibronectin type III-like domain-containing protein</fullName>
    </recommendedName>
</protein>
<evidence type="ECO:0000259" key="5">
    <source>
        <dbReference type="Pfam" id="PF00933"/>
    </source>
</evidence>
<accession>V4A6Q6</accession>
<evidence type="ECO:0000256" key="3">
    <source>
        <dbReference type="ARBA" id="ARBA00023295"/>
    </source>
</evidence>
<sequence>MKVAVLVILVPCLVGLSVEDYQFRNVSLGWYARVDDLVGRLTLDEITLQMAKGGAGINGPAPAIPRLGIGPYQWDTECLHGDVGHNATAYPQSIGLAASFSTDLITRLAEATAVEVRATHNAAVQNGSYIQYTGLSCFAPVINIMRDPRWGRNQETYGEDPVLNGMLSQAYIKGLQGDHPRYVRASGGCKHFNVHGGPDNIPVWRGAFSANESSECGESMTVYNGIFAYRSIIVMLSVCFSINGIPACANKFLLTDVLRKEWGFKGYVVSDQEAVELIMNGHHYFNNSIDTVAGAINAGVNLELGGPTEKNQTFMHIPDAVKAGKLTEDLVRERMKPLFYTRMRLGEFDPPEMNPYASITTDVIEEKSHRDLAVEAAMKSFVLLKNDGVLPLKKSKYDSIAIVGPMADNALMQIGSYSTVPDPRFVTTVRMGLKSLASEVNYASGCPNTSCTTYDAAAVKKAVSNVDIVFICIGLGPLLENEENDRRNIELPGYQQLLILDSIINSGSAKVVLITFNAGPVNITWADMNPRVSAIIAAFYPGQATGVALKNVVTNPVPSMFGRLPYTWYHTALQIPSMTNYTMQGRTYRYFKGEPLYPFGYGLTYTKFEYSKLKVPTTVQADGITNISVTVRNTMNIVGDEVKLCFEVMMQIVWK</sequence>
<dbReference type="Proteomes" id="UP000030746">
    <property type="component" value="Unassembled WGS sequence"/>
</dbReference>
<dbReference type="InterPro" id="IPR036881">
    <property type="entry name" value="Glyco_hydro_3_C_sf"/>
</dbReference>
<dbReference type="Pfam" id="PF01915">
    <property type="entry name" value="Glyco_hydro_3_C"/>
    <property type="match status" value="1"/>
</dbReference>
<keyword evidence="3" id="KW-0326">Glycosidase</keyword>
<dbReference type="RefSeq" id="XP_009059991.1">
    <property type="nucleotide sequence ID" value="XM_009061743.1"/>
</dbReference>
<dbReference type="GO" id="GO:0046556">
    <property type="term" value="F:alpha-L-arabinofuranosidase activity"/>
    <property type="evidence" value="ECO:0007669"/>
    <property type="project" value="TreeGrafter"/>
</dbReference>
<evidence type="ECO:0000313" key="7">
    <source>
        <dbReference type="EMBL" id="ESO88941.1"/>
    </source>
</evidence>
<keyword evidence="2" id="KW-0378">Hydrolase</keyword>
<dbReference type="Gene3D" id="3.20.20.300">
    <property type="entry name" value="Glycoside hydrolase, family 3, N-terminal domain"/>
    <property type="match status" value="1"/>
</dbReference>
<evidence type="ECO:0000313" key="8">
    <source>
        <dbReference type="Proteomes" id="UP000030746"/>
    </source>
</evidence>
<feature type="chain" id="PRO_5012475026" description="Fibronectin type III-like domain-containing protein" evidence="4">
    <location>
        <begin position="16"/>
        <end position="655"/>
    </location>
</feature>
<evidence type="ECO:0008006" key="9">
    <source>
        <dbReference type="Google" id="ProtNLM"/>
    </source>
</evidence>
<feature type="domain" description="Glycoside hydrolase family 3 C-terminal" evidence="6">
    <location>
        <begin position="382"/>
        <end position="605"/>
    </location>
</feature>
<dbReference type="PANTHER" id="PTHR42721:SF42">
    <property type="entry name" value="FIBRONECTIN TYPE III-LIKE DOMAIN-CONTAINING PROTEIN"/>
    <property type="match status" value="1"/>
</dbReference>
<organism evidence="7 8">
    <name type="scientific">Lottia gigantea</name>
    <name type="common">Giant owl limpet</name>
    <dbReference type="NCBI Taxonomy" id="225164"/>
    <lineage>
        <taxon>Eukaryota</taxon>
        <taxon>Metazoa</taxon>
        <taxon>Spiralia</taxon>
        <taxon>Lophotrochozoa</taxon>
        <taxon>Mollusca</taxon>
        <taxon>Gastropoda</taxon>
        <taxon>Patellogastropoda</taxon>
        <taxon>Lottioidea</taxon>
        <taxon>Lottiidae</taxon>
        <taxon>Lottia</taxon>
    </lineage>
</organism>
<dbReference type="AlphaFoldDB" id="V4A6Q6"/>
<dbReference type="PANTHER" id="PTHR42721">
    <property type="entry name" value="SUGAR HYDROLASE-RELATED"/>
    <property type="match status" value="1"/>
</dbReference>
<dbReference type="EMBL" id="KB202619">
    <property type="protein sequence ID" value="ESO88941.1"/>
    <property type="molecule type" value="Genomic_DNA"/>
</dbReference>
<proteinExistence type="predicted"/>
<dbReference type="SUPFAM" id="SSF52279">
    <property type="entry name" value="Beta-D-glucan exohydrolase, C-terminal domain"/>
    <property type="match status" value="1"/>
</dbReference>
<feature type="signal peptide" evidence="4">
    <location>
        <begin position="1"/>
        <end position="15"/>
    </location>
</feature>
<evidence type="ECO:0000256" key="1">
    <source>
        <dbReference type="ARBA" id="ARBA00022729"/>
    </source>
</evidence>
<evidence type="ECO:0000259" key="6">
    <source>
        <dbReference type="Pfam" id="PF01915"/>
    </source>
</evidence>
<dbReference type="GO" id="GO:0045493">
    <property type="term" value="P:xylan catabolic process"/>
    <property type="evidence" value="ECO:0007669"/>
    <property type="project" value="InterPro"/>
</dbReference>
<dbReference type="GeneID" id="20247830"/>
<dbReference type="InterPro" id="IPR001764">
    <property type="entry name" value="Glyco_hydro_3_N"/>
</dbReference>
<dbReference type="SUPFAM" id="SSF51445">
    <property type="entry name" value="(Trans)glycosidases"/>
    <property type="match status" value="1"/>
</dbReference>
<gene>
    <name evidence="7" type="ORF">LOTGIDRAFT_228910</name>
</gene>
<dbReference type="PRINTS" id="PR00133">
    <property type="entry name" value="GLHYDRLASE3"/>
</dbReference>
<dbReference type="InterPro" id="IPR017853">
    <property type="entry name" value="GH"/>
</dbReference>
<keyword evidence="8" id="KW-1185">Reference proteome</keyword>
<dbReference type="GO" id="GO:0009044">
    <property type="term" value="F:xylan 1,4-beta-xylosidase activity"/>
    <property type="evidence" value="ECO:0007669"/>
    <property type="project" value="InterPro"/>
</dbReference>
<dbReference type="GO" id="GO:0031222">
    <property type="term" value="P:arabinan catabolic process"/>
    <property type="evidence" value="ECO:0007669"/>
    <property type="project" value="TreeGrafter"/>
</dbReference>
<feature type="non-terminal residue" evidence="7">
    <location>
        <position position="1"/>
    </location>
</feature>
<dbReference type="InterPro" id="IPR036962">
    <property type="entry name" value="Glyco_hydro_3_N_sf"/>
</dbReference>
<dbReference type="OrthoDB" id="47059at2759"/>
<evidence type="ECO:0000256" key="4">
    <source>
        <dbReference type="SAM" id="SignalP"/>
    </source>
</evidence>